<protein>
    <recommendedName>
        <fullName evidence="1">N-acetyltransferase domain-containing protein</fullName>
    </recommendedName>
</protein>
<dbReference type="Pfam" id="PF00583">
    <property type="entry name" value="Acetyltransf_1"/>
    <property type="match status" value="1"/>
</dbReference>
<organism evidence="2 3">
    <name type="scientific">Candidatus Uhrbacteria bacterium RIFOXYB2_FULL_57_15</name>
    <dbReference type="NCBI Taxonomy" id="1802422"/>
    <lineage>
        <taxon>Bacteria</taxon>
        <taxon>Candidatus Uhriibacteriota</taxon>
    </lineage>
</organism>
<dbReference type="Proteomes" id="UP000176501">
    <property type="component" value="Unassembled WGS sequence"/>
</dbReference>
<gene>
    <name evidence="2" type="ORF">A2304_02855</name>
</gene>
<dbReference type="SUPFAM" id="SSF55729">
    <property type="entry name" value="Acyl-CoA N-acyltransferases (Nat)"/>
    <property type="match status" value="1"/>
</dbReference>
<reference evidence="2 3" key="1">
    <citation type="journal article" date="2016" name="Nat. Commun.">
        <title>Thousands of microbial genomes shed light on interconnected biogeochemical processes in an aquifer system.</title>
        <authorList>
            <person name="Anantharaman K."/>
            <person name="Brown C.T."/>
            <person name="Hug L.A."/>
            <person name="Sharon I."/>
            <person name="Castelle C.J."/>
            <person name="Probst A.J."/>
            <person name="Thomas B.C."/>
            <person name="Singh A."/>
            <person name="Wilkins M.J."/>
            <person name="Karaoz U."/>
            <person name="Brodie E.L."/>
            <person name="Williams K.H."/>
            <person name="Hubbard S.S."/>
            <person name="Banfield J.F."/>
        </authorList>
    </citation>
    <scope>NUCLEOTIDE SEQUENCE [LARGE SCALE GENOMIC DNA]</scope>
</reference>
<dbReference type="InterPro" id="IPR000182">
    <property type="entry name" value="GNAT_dom"/>
</dbReference>
<accession>A0A1F7W8E0</accession>
<dbReference type="CDD" id="cd04301">
    <property type="entry name" value="NAT_SF"/>
    <property type="match status" value="1"/>
</dbReference>
<dbReference type="GO" id="GO:0016747">
    <property type="term" value="F:acyltransferase activity, transferring groups other than amino-acyl groups"/>
    <property type="evidence" value="ECO:0007669"/>
    <property type="project" value="InterPro"/>
</dbReference>
<evidence type="ECO:0000259" key="1">
    <source>
        <dbReference type="PROSITE" id="PS51186"/>
    </source>
</evidence>
<dbReference type="InterPro" id="IPR016181">
    <property type="entry name" value="Acyl_CoA_acyltransferase"/>
</dbReference>
<dbReference type="Gene3D" id="3.40.630.30">
    <property type="match status" value="1"/>
</dbReference>
<name>A0A1F7W8E0_9BACT</name>
<proteinExistence type="predicted"/>
<dbReference type="EMBL" id="MGFE01000011">
    <property type="protein sequence ID" value="OGL99061.1"/>
    <property type="molecule type" value="Genomic_DNA"/>
</dbReference>
<sequence>MSVISPALHVRHAHRKDIERVNEMYREEYGDGYPYPLHPGMNGRGARIVAELEGEVVAFARVTEHAGHTGTFELGGMIVDPAHRRGGIASLMTDLRIMNVQTLDGHVAVAEPICSLSTRASQRNIDKHGFVSVGILPCKYPDLKPELLGDQAESVSLAVKAIDRDEAFDDRKLYLLAEHESLVASLVPGAVNLDRECARMRDPFPGIVRHEPVRGPRTVGSTFVDVPANWPDARATSAAIERDGFVFCAFLPRFGRTASGATFDAVRFVRTSRRRVRFEHIHVIDALAPLRSYLEERLGG</sequence>
<dbReference type="AlphaFoldDB" id="A0A1F7W8E0"/>
<comment type="caution">
    <text evidence="2">The sequence shown here is derived from an EMBL/GenBank/DDBJ whole genome shotgun (WGS) entry which is preliminary data.</text>
</comment>
<feature type="domain" description="N-acetyltransferase" evidence="1">
    <location>
        <begin position="8"/>
        <end position="150"/>
    </location>
</feature>
<evidence type="ECO:0000313" key="3">
    <source>
        <dbReference type="Proteomes" id="UP000176501"/>
    </source>
</evidence>
<dbReference type="PROSITE" id="PS51186">
    <property type="entry name" value="GNAT"/>
    <property type="match status" value="1"/>
</dbReference>
<evidence type="ECO:0000313" key="2">
    <source>
        <dbReference type="EMBL" id="OGL99061.1"/>
    </source>
</evidence>